<dbReference type="InterPro" id="IPR011009">
    <property type="entry name" value="Kinase-like_dom_sf"/>
</dbReference>
<evidence type="ECO:0000256" key="1">
    <source>
        <dbReference type="SAM" id="MobiDB-lite"/>
    </source>
</evidence>
<proteinExistence type="predicted"/>
<evidence type="ECO:0000313" key="2">
    <source>
        <dbReference type="EMBL" id="ADZ71927.1"/>
    </source>
</evidence>
<dbReference type="InterPro" id="IPR052732">
    <property type="entry name" value="Cell-binding_unc_protein"/>
</dbReference>
<reference evidence="2 3" key="1">
    <citation type="journal article" date="2011" name="J. Bacteriol.">
        <title>Complete genome sequence of Polymorphum gilvum SL003B-26A1T, a crude oil-degrading bacterium from oil-polluted saline soil.</title>
        <authorList>
            <person name="Li S.G."/>
            <person name="Tang Y.Q."/>
            <person name="Nie Y."/>
            <person name="Cai M."/>
            <person name="Wu X.L."/>
        </authorList>
    </citation>
    <scope>NUCLEOTIDE SEQUENCE [LARGE SCALE GENOMIC DNA]</scope>
    <source>
        <strain evidence="3">LMG 25793 / CGMCC 1.9160 / SL003B-26A1</strain>
    </source>
</reference>
<dbReference type="Proteomes" id="UP000008130">
    <property type="component" value="Chromosome"/>
</dbReference>
<dbReference type="KEGG" id="pgv:SL003B_3505"/>
<dbReference type="PANTHER" id="PTHR43883:SF1">
    <property type="entry name" value="GLUCONOKINASE"/>
    <property type="match status" value="1"/>
</dbReference>
<name>F2J0Y1_POLGS</name>
<accession>F2J0Y1</accession>
<dbReference type="GO" id="GO:0016740">
    <property type="term" value="F:transferase activity"/>
    <property type="evidence" value="ECO:0007669"/>
    <property type="project" value="UniProtKB-KW"/>
</dbReference>
<feature type="region of interest" description="Disordered" evidence="1">
    <location>
        <begin position="510"/>
        <end position="529"/>
    </location>
</feature>
<dbReference type="PATRIC" id="fig|991905.3.peg.3619"/>
<dbReference type="EMBL" id="CP002568">
    <property type="protein sequence ID" value="ADZ71927.1"/>
    <property type="molecule type" value="Genomic_DNA"/>
</dbReference>
<gene>
    <name evidence="2" type="ordered locus">SL003B_3505</name>
</gene>
<sequence length="529" mass="56771">MNDSQERVFSFLETPAPEGGADGKAVRIDTHANAVFLSGDTALKVKRAVKFPFLDYSTLEKRRDACEREIACNARFAPGLYLGVVGITETANGRLALDGDGPAIEYAVRMRRFDETRTLDRIAEAGPFDDTLTDALARMMVAAHEAAPRRESGPWIADLAAYVEQNDAALHGAAELFAPARVRQLTAAARAWLARIKDLIEARGRLGLVRLCHGDAHLRNVALIDGRPVLFDAIEFDDAIATGDVLYDLAFPIMDLWERGQQRAANRLFNRYFDFARREADGDALAALPFYLSMRATIRAKIAAASAAQQQDEAHRQAEQAQARAYFDLALAALEPDTPQLVAIGGLSGTGKTTLANGLAPTLGRVPGARVLRSDIERKARLDLAETDKAPPEAYSQTASDAVYQVLHELADRALAGGHSVVLDAVHAKQAERAAARATAARSEADFLGLWLEAGAATLKARVETRRGDASDANAAVVEIQLGYDPGPIDWVRIDASDGPEKTLERALAALSEPAGAGSRGNGDADGNG</sequence>
<keyword evidence="3" id="KW-1185">Reference proteome</keyword>
<dbReference type="AlphaFoldDB" id="F2J0Y1"/>
<dbReference type="STRING" id="991905.SL003B_3505"/>
<dbReference type="eggNOG" id="COG2187">
    <property type="taxonomic scope" value="Bacteria"/>
</dbReference>
<dbReference type="SUPFAM" id="SSF56112">
    <property type="entry name" value="Protein kinase-like (PK-like)"/>
    <property type="match status" value="1"/>
</dbReference>
<evidence type="ECO:0000313" key="3">
    <source>
        <dbReference type="Proteomes" id="UP000008130"/>
    </source>
</evidence>
<dbReference type="RefSeq" id="WP_013654236.1">
    <property type="nucleotide sequence ID" value="NC_015259.1"/>
</dbReference>
<dbReference type="OrthoDB" id="9810277at2"/>
<feature type="compositionally biased region" description="Gly residues" evidence="1">
    <location>
        <begin position="518"/>
        <end position="529"/>
    </location>
</feature>
<dbReference type="SUPFAM" id="SSF52540">
    <property type="entry name" value="P-loop containing nucleoside triphosphate hydrolases"/>
    <property type="match status" value="1"/>
</dbReference>
<dbReference type="Gene3D" id="3.90.1200.10">
    <property type="match status" value="1"/>
</dbReference>
<keyword evidence="2" id="KW-0808">Transferase</keyword>
<dbReference type="eggNOG" id="COG0645">
    <property type="taxonomic scope" value="Bacteria"/>
</dbReference>
<protein>
    <submittedName>
        <fullName evidence="2">Aminoglycoside phosphotransferase</fullName>
    </submittedName>
</protein>
<dbReference type="Gene3D" id="3.40.50.300">
    <property type="entry name" value="P-loop containing nucleotide triphosphate hydrolases"/>
    <property type="match status" value="1"/>
</dbReference>
<dbReference type="InterPro" id="IPR027417">
    <property type="entry name" value="P-loop_NTPase"/>
</dbReference>
<dbReference type="PANTHER" id="PTHR43883">
    <property type="entry name" value="SLR0207 PROTEIN"/>
    <property type="match status" value="1"/>
</dbReference>
<organism evidence="2 3">
    <name type="scientific">Polymorphum gilvum (strain LMG 25793 / CGMCC 1.9160 / SL003B-26A1)</name>
    <dbReference type="NCBI Taxonomy" id="991905"/>
    <lineage>
        <taxon>Bacteria</taxon>
        <taxon>Pseudomonadati</taxon>
        <taxon>Pseudomonadota</taxon>
        <taxon>Alphaproteobacteria</taxon>
        <taxon>Rhodobacterales</taxon>
        <taxon>Paracoccaceae</taxon>
        <taxon>Polymorphum</taxon>
    </lineage>
</organism>
<dbReference type="HOGENOM" id="CLU_026771_1_0_5"/>
<dbReference type="Pfam" id="PF13671">
    <property type="entry name" value="AAA_33"/>
    <property type="match status" value="1"/>
</dbReference>